<dbReference type="RefSeq" id="XP_025600533.1">
    <property type="nucleotide sequence ID" value="XM_025741740.1"/>
</dbReference>
<organism evidence="2 3">
    <name type="scientific">Tilletiopsis washingtonensis</name>
    <dbReference type="NCBI Taxonomy" id="58919"/>
    <lineage>
        <taxon>Eukaryota</taxon>
        <taxon>Fungi</taxon>
        <taxon>Dikarya</taxon>
        <taxon>Basidiomycota</taxon>
        <taxon>Ustilaginomycotina</taxon>
        <taxon>Exobasidiomycetes</taxon>
        <taxon>Entylomatales</taxon>
        <taxon>Entylomatales incertae sedis</taxon>
        <taxon>Tilletiopsis</taxon>
    </lineage>
</organism>
<keyword evidence="1" id="KW-1133">Transmembrane helix</keyword>
<gene>
    <name evidence="2" type="ORF">FA09DRAFT_328362</name>
</gene>
<dbReference type="AlphaFoldDB" id="A0A316ZGW0"/>
<sequence length="73" mass="8154">MEKHSPPGGAALQARYAATLAHAHADRRPPAWQRAVLLLFLALLVYHALVGRQQLGELRHSLAELLHLEEDEE</sequence>
<dbReference type="EMBL" id="KZ819286">
    <property type="protein sequence ID" value="PWO00255.1"/>
    <property type="molecule type" value="Genomic_DNA"/>
</dbReference>
<keyword evidence="1" id="KW-0812">Transmembrane</keyword>
<protein>
    <submittedName>
        <fullName evidence="2">Uncharacterized protein</fullName>
    </submittedName>
</protein>
<evidence type="ECO:0000256" key="1">
    <source>
        <dbReference type="SAM" id="Phobius"/>
    </source>
</evidence>
<accession>A0A316ZGW0</accession>
<reference evidence="2 3" key="1">
    <citation type="journal article" date="2018" name="Mol. Biol. Evol.">
        <title>Broad Genomic Sampling Reveals a Smut Pathogenic Ancestry of the Fungal Clade Ustilaginomycotina.</title>
        <authorList>
            <person name="Kijpornyongpan T."/>
            <person name="Mondo S.J."/>
            <person name="Barry K."/>
            <person name="Sandor L."/>
            <person name="Lee J."/>
            <person name="Lipzen A."/>
            <person name="Pangilinan J."/>
            <person name="LaButti K."/>
            <person name="Hainaut M."/>
            <person name="Henrissat B."/>
            <person name="Grigoriev I.V."/>
            <person name="Spatafora J.W."/>
            <person name="Aime M.C."/>
        </authorList>
    </citation>
    <scope>NUCLEOTIDE SEQUENCE [LARGE SCALE GENOMIC DNA]</scope>
    <source>
        <strain evidence="2 3">MCA 4186</strain>
    </source>
</reference>
<proteinExistence type="predicted"/>
<keyword evidence="3" id="KW-1185">Reference proteome</keyword>
<dbReference type="Proteomes" id="UP000245946">
    <property type="component" value="Unassembled WGS sequence"/>
</dbReference>
<evidence type="ECO:0000313" key="3">
    <source>
        <dbReference type="Proteomes" id="UP000245946"/>
    </source>
</evidence>
<dbReference type="GeneID" id="37269284"/>
<name>A0A316ZGW0_9BASI</name>
<keyword evidence="1" id="KW-0472">Membrane</keyword>
<evidence type="ECO:0000313" key="2">
    <source>
        <dbReference type="EMBL" id="PWO00255.1"/>
    </source>
</evidence>
<feature type="transmembrane region" description="Helical" evidence="1">
    <location>
        <begin position="31"/>
        <end position="50"/>
    </location>
</feature>